<organism evidence="1 2">
    <name type="scientific">Eumeta variegata</name>
    <name type="common">Bagworm moth</name>
    <name type="synonym">Eumeta japonica</name>
    <dbReference type="NCBI Taxonomy" id="151549"/>
    <lineage>
        <taxon>Eukaryota</taxon>
        <taxon>Metazoa</taxon>
        <taxon>Ecdysozoa</taxon>
        <taxon>Arthropoda</taxon>
        <taxon>Hexapoda</taxon>
        <taxon>Insecta</taxon>
        <taxon>Pterygota</taxon>
        <taxon>Neoptera</taxon>
        <taxon>Endopterygota</taxon>
        <taxon>Lepidoptera</taxon>
        <taxon>Glossata</taxon>
        <taxon>Ditrysia</taxon>
        <taxon>Tineoidea</taxon>
        <taxon>Psychidae</taxon>
        <taxon>Oiketicinae</taxon>
        <taxon>Eumeta</taxon>
    </lineage>
</organism>
<gene>
    <name evidence="1" type="ORF">EVAR_86967_1</name>
</gene>
<accession>A0A4C1W9A2</accession>
<protein>
    <submittedName>
        <fullName evidence="1">Uncharacterized protein</fullName>
    </submittedName>
</protein>
<evidence type="ECO:0000313" key="1">
    <source>
        <dbReference type="EMBL" id="GBP46714.1"/>
    </source>
</evidence>
<dbReference type="EMBL" id="BGZK01000488">
    <property type="protein sequence ID" value="GBP46714.1"/>
    <property type="molecule type" value="Genomic_DNA"/>
</dbReference>
<keyword evidence="2" id="KW-1185">Reference proteome</keyword>
<proteinExistence type="predicted"/>
<name>A0A4C1W9A2_EUMVA</name>
<dbReference type="Proteomes" id="UP000299102">
    <property type="component" value="Unassembled WGS sequence"/>
</dbReference>
<evidence type="ECO:0000313" key="2">
    <source>
        <dbReference type="Proteomes" id="UP000299102"/>
    </source>
</evidence>
<comment type="caution">
    <text evidence="1">The sequence shown here is derived from an EMBL/GenBank/DDBJ whole genome shotgun (WGS) entry which is preliminary data.</text>
</comment>
<reference evidence="1 2" key="1">
    <citation type="journal article" date="2019" name="Commun. Biol.">
        <title>The bagworm genome reveals a unique fibroin gene that provides high tensile strength.</title>
        <authorList>
            <person name="Kono N."/>
            <person name="Nakamura H."/>
            <person name="Ohtoshi R."/>
            <person name="Tomita M."/>
            <person name="Numata K."/>
            <person name="Arakawa K."/>
        </authorList>
    </citation>
    <scope>NUCLEOTIDE SEQUENCE [LARGE SCALE GENOMIC DNA]</scope>
</reference>
<sequence>MEFLCLTSGSIIRFDLDHGQIARRVLTSVKSKLKSFRFSANSLSPSSPALSACSRPRSKIPDSAAELERCCLLEITCLSRYRVLVCYLKLPRRVRPPLPPAAPRSRYEGPRLGGGAGKVLFTGNHMSKSIPSNGVLPETSASSAPVVCRPPPAARVAPITPLSRLCKSDNNRSLVGPYRDCIKFPFLVYVRQRIRRYGIR</sequence>
<dbReference type="AlphaFoldDB" id="A0A4C1W9A2"/>